<protein>
    <submittedName>
        <fullName evidence="2">Uncharacterized protein</fullName>
    </submittedName>
</protein>
<evidence type="ECO:0000313" key="2">
    <source>
        <dbReference type="EMBL" id="KKM18310.1"/>
    </source>
</evidence>
<keyword evidence="1" id="KW-0472">Membrane</keyword>
<feature type="transmembrane region" description="Helical" evidence="1">
    <location>
        <begin position="6"/>
        <end position="26"/>
    </location>
</feature>
<evidence type="ECO:0000256" key="1">
    <source>
        <dbReference type="SAM" id="Phobius"/>
    </source>
</evidence>
<dbReference type="AlphaFoldDB" id="A0A0F9KSD1"/>
<keyword evidence="1" id="KW-0812">Transmembrane</keyword>
<reference evidence="2" key="1">
    <citation type="journal article" date="2015" name="Nature">
        <title>Complex archaea that bridge the gap between prokaryotes and eukaryotes.</title>
        <authorList>
            <person name="Spang A."/>
            <person name="Saw J.H."/>
            <person name="Jorgensen S.L."/>
            <person name="Zaremba-Niedzwiedzka K."/>
            <person name="Martijn J."/>
            <person name="Lind A.E."/>
            <person name="van Eijk R."/>
            <person name="Schleper C."/>
            <person name="Guy L."/>
            <person name="Ettema T.J."/>
        </authorList>
    </citation>
    <scope>NUCLEOTIDE SEQUENCE</scope>
</reference>
<name>A0A0F9KSD1_9ZZZZ</name>
<organism evidence="2">
    <name type="scientific">marine sediment metagenome</name>
    <dbReference type="NCBI Taxonomy" id="412755"/>
    <lineage>
        <taxon>unclassified sequences</taxon>
        <taxon>metagenomes</taxon>
        <taxon>ecological metagenomes</taxon>
    </lineage>
</organism>
<keyword evidence="1" id="KW-1133">Transmembrane helix</keyword>
<proteinExistence type="predicted"/>
<sequence>MLDRIVRIVVWVPAVLTFGLVGLTVYEKVF</sequence>
<comment type="caution">
    <text evidence="2">The sequence shown here is derived from an EMBL/GenBank/DDBJ whole genome shotgun (WGS) entry which is preliminary data.</text>
</comment>
<accession>A0A0F9KSD1</accession>
<gene>
    <name evidence="2" type="ORF">LCGC14_1666940</name>
</gene>
<dbReference type="EMBL" id="LAZR01014248">
    <property type="protein sequence ID" value="KKM18310.1"/>
    <property type="molecule type" value="Genomic_DNA"/>
</dbReference>